<keyword evidence="2" id="KW-0472">Membrane</keyword>
<organism evidence="3 4">
    <name type="scientific">Tahibacter soli</name>
    <dbReference type="NCBI Taxonomy" id="2983605"/>
    <lineage>
        <taxon>Bacteria</taxon>
        <taxon>Pseudomonadati</taxon>
        <taxon>Pseudomonadota</taxon>
        <taxon>Gammaproteobacteria</taxon>
        <taxon>Lysobacterales</taxon>
        <taxon>Rhodanobacteraceae</taxon>
        <taxon>Tahibacter</taxon>
    </lineage>
</organism>
<proteinExistence type="predicted"/>
<evidence type="ECO:0000313" key="4">
    <source>
        <dbReference type="Proteomes" id="UP001139971"/>
    </source>
</evidence>
<evidence type="ECO:0000256" key="2">
    <source>
        <dbReference type="SAM" id="Phobius"/>
    </source>
</evidence>
<dbReference type="RefSeq" id="WP_263541638.1">
    <property type="nucleotide sequence ID" value="NZ_JAOVZO020000018.1"/>
</dbReference>
<feature type="transmembrane region" description="Helical" evidence="2">
    <location>
        <begin position="40"/>
        <end position="61"/>
    </location>
</feature>
<keyword evidence="2" id="KW-1133">Transmembrane helix</keyword>
<keyword evidence="2" id="KW-0812">Transmembrane</keyword>
<evidence type="ECO:0000313" key="3">
    <source>
        <dbReference type="EMBL" id="MDC8013995.1"/>
    </source>
</evidence>
<evidence type="ECO:0008006" key="5">
    <source>
        <dbReference type="Google" id="ProtNLM"/>
    </source>
</evidence>
<sequence length="128" mass="14466">MTLFMLLSAIAVASVVFNYAGMVRIAVAGRKEKLGVADKVFLLVLLASVLWILGVLFLSVRTPGPDLAWKLACLGFMLVVCGLLIWRGCVDYWRLRSRKSWTPKLRKWHGPEDASKPADERRRKRRAP</sequence>
<dbReference type="EMBL" id="JAOVZO020000018">
    <property type="protein sequence ID" value="MDC8013995.1"/>
    <property type="molecule type" value="Genomic_DNA"/>
</dbReference>
<protein>
    <recommendedName>
        <fullName evidence="5">DUF3325 domain-containing protein</fullName>
    </recommendedName>
</protein>
<accession>A0A9X4BHD1</accession>
<dbReference type="Proteomes" id="UP001139971">
    <property type="component" value="Unassembled WGS sequence"/>
</dbReference>
<feature type="region of interest" description="Disordered" evidence="1">
    <location>
        <begin position="105"/>
        <end position="128"/>
    </location>
</feature>
<dbReference type="AlphaFoldDB" id="A0A9X4BHD1"/>
<feature type="transmembrane region" description="Helical" evidence="2">
    <location>
        <begin position="67"/>
        <end position="90"/>
    </location>
</feature>
<gene>
    <name evidence="3" type="ORF">OD750_015735</name>
</gene>
<reference evidence="3" key="1">
    <citation type="submission" date="2023-02" db="EMBL/GenBank/DDBJ databases">
        <title>Tahibacter soli sp. nov. isolated from soil.</title>
        <authorList>
            <person name="Baek J.H."/>
            <person name="Lee J.K."/>
            <person name="Choi D.G."/>
            <person name="Jeon C.O."/>
        </authorList>
    </citation>
    <scope>NUCLEOTIDE SEQUENCE</scope>
    <source>
        <strain evidence="3">BL</strain>
    </source>
</reference>
<feature type="transmembrane region" description="Helical" evidence="2">
    <location>
        <begin position="6"/>
        <end position="28"/>
    </location>
</feature>
<comment type="caution">
    <text evidence="3">The sequence shown here is derived from an EMBL/GenBank/DDBJ whole genome shotgun (WGS) entry which is preliminary data.</text>
</comment>
<name>A0A9X4BHD1_9GAMM</name>
<keyword evidence="4" id="KW-1185">Reference proteome</keyword>
<evidence type="ECO:0000256" key="1">
    <source>
        <dbReference type="SAM" id="MobiDB-lite"/>
    </source>
</evidence>
<feature type="compositionally biased region" description="Basic and acidic residues" evidence="1">
    <location>
        <begin position="109"/>
        <end position="121"/>
    </location>
</feature>